<dbReference type="InterPro" id="IPR039417">
    <property type="entry name" value="Peptidase_C1A_papain-like"/>
</dbReference>
<dbReference type="GeneID" id="6749292"/>
<dbReference type="Pfam" id="PF08246">
    <property type="entry name" value="Inhibitor_I29"/>
    <property type="match status" value="1"/>
</dbReference>
<evidence type="ECO:0000256" key="5">
    <source>
        <dbReference type="ARBA" id="ARBA00023145"/>
    </source>
</evidence>
<dbReference type="OrthoDB" id="498368at2759"/>
<evidence type="ECO:0000256" key="2">
    <source>
        <dbReference type="ARBA" id="ARBA00022670"/>
    </source>
</evidence>
<dbReference type="SMART" id="SM00645">
    <property type="entry name" value="Pept_C1"/>
    <property type="match status" value="1"/>
</dbReference>
<dbReference type="GO" id="GO:0005764">
    <property type="term" value="C:lysosome"/>
    <property type="evidence" value="ECO:0000318"/>
    <property type="project" value="GO_Central"/>
</dbReference>
<dbReference type="PANTHER" id="PTHR12411">
    <property type="entry name" value="CYSTEINE PROTEASE FAMILY C1-RELATED"/>
    <property type="match status" value="1"/>
</dbReference>
<dbReference type="InParanoid" id="B3RLZ9"/>
<dbReference type="GO" id="GO:0051603">
    <property type="term" value="P:proteolysis involved in protein catabolic process"/>
    <property type="evidence" value="ECO:0000318"/>
    <property type="project" value="GO_Central"/>
</dbReference>
<dbReference type="Proteomes" id="UP000009022">
    <property type="component" value="Unassembled WGS sequence"/>
</dbReference>
<dbReference type="HOGENOM" id="CLU_012184_1_3_1"/>
<evidence type="ECO:0000313" key="10">
    <source>
        <dbReference type="EMBL" id="EDV29612.1"/>
    </source>
</evidence>
<evidence type="ECO:0000256" key="1">
    <source>
        <dbReference type="ARBA" id="ARBA00008455"/>
    </source>
</evidence>
<dbReference type="STRING" id="10228.B3RLZ9"/>
<comment type="similarity">
    <text evidence="1">Belongs to the peptidase C1 family.</text>
</comment>
<dbReference type="PROSITE" id="PS00139">
    <property type="entry name" value="THIOL_PROTEASE_CYS"/>
    <property type="match status" value="1"/>
</dbReference>
<proteinExistence type="inferred from homology"/>
<organism evidence="10 11">
    <name type="scientific">Trichoplax adhaerens</name>
    <name type="common">Trichoplax reptans</name>
    <dbReference type="NCBI Taxonomy" id="10228"/>
    <lineage>
        <taxon>Eukaryota</taxon>
        <taxon>Metazoa</taxon>
        <taxon>Placozoa</taxon>
        <taxon>Uniplacotomia</taxon>
        <taxon>Trichoplacea</taxon>
        <taxon>Trichoplacidae</taxon>
        <taxon>Trichoplax</taxon>
    </lineage>
</organism>
<gene>
    <name evidence="10" type="ORF">TRIADDRAFT_20325</name>
</gene>
<evidence type="ECO:0000256" key="4">
    <source>
        <dbReference type="ARBA" id="ARBA00022807"/>
    </source>
</evidence>
<feature type="signal peptide" evidence="7">
    <location>
        <begin position="1"/>
        <end position="23"/>
    </location>
</feature>
<feature type="domain" description="Peptidase C1A papain C-terminal" evidence="8">
    <location>
        <begin position="118"/>
        <end position="330"/>
    </location>
</feature>
<keyword evidence="4" id="KW-0788">Thiol protease</keyword>
<dbReference type="CTD" id="6749292"/>
<evidence type="ECO:0000256" key="7">
    <source>
        <dbReference type="SAM" id="SignalP"/>
    </source>
</evidence>
<dbReference type="PRINTS" id="PR00705">
    <property type="entry name" value="PAPAIN"/>
</dbReference>
<dbReference type="Gene3D" id="3.90.70.10">
    <property type="entry name" value="Cysteine proteinases"/>
    <property type="match status" value="1"/>
</dbReference>
<dbReference type="InterPro" id="IPR038765">
    <property type="entry name" value="Papain-like_cys_pep_sf"/>
</dbReference>
<feature type="chain" id="PRO_5018776275" description="Cathepsin O" evidence="7">
    <location>
        <begin position="24"/>
        <end position="333"/>
    </location>
</feature>
<accession>B3RLZ9</accession>
<dbReference type="InterPro" id="IPR000668">
    <property type="entry name" value="Peptidase_C1A_C"/>
</dbReference>
<dbReference type="GO" id="GO:0005615">
    <property type="term" value="C:extracellular space"/>
    <property type="evidence" value="ECO:0000318"/>
    <property type="project" value="GO_Central"/>
</dbReference>
<keyword evidence="5" id="KW-0865">Zymogen</keyword>
<protein>
    <recommendedName>
        <fullName evidence="12">Cathepsin O</fullName>
    </recommendedName>
</protein>
<dbReference type="AlphaFoldDB" id="B3RLZ9"/>
<dbReference type="OMA" id="SNHGCNG"/>
<evidence type="ECO:0000313" key="11">
    <source>
        <dbReference type="Proteomes" id="UP000009022"/>
    </source>
</evidence>
<sequence length="333" mass="37422">MDVKVFIVKATLFILISTSLVLSESVHSPTDLLARFKSFITDYNRNYTTKEEHEFRFQTFKKNFRRIASTNANGATYGVNKFADWTDEEFKELLGNRQVPTQEIVNSELHHSLSTAKFPSSLDWREHKRNIVGPVRNQGRCGCCWAFSTVETIASAWALAGNSFTELSVQQLLSCDNMDGGCRGGSFYLACNWLTKNRVPLETESANPYLGKRDKCVKHATNTGIILKKFTTSNFIYQESSSMIAALNQNGPLSIAVDATSWRDYVGGIIQHHCDGKVLNHAVQVVGYKLDAPVPYWIVRNSWGEDFGDHGYIYIKMGKNVCGIAESVGWVNF</sequence>
<evidence type="ECO:0000256" key="3">
    <source>
        <dbReference type="ARBA" id="ARBA00022801"/>
    </source>
</evidence>
<dbReference type="CDD" id="cd02248">
    <property type="entry name" value="Peptidase_C1A"/>
    <property type="match status" value="1"/>
</dbReference>
<keyword evidence="11" id="KW-1185">Reference proteome</keyword>
<evidence type="ECO:0008006" key="12">
    <source>
        <dbReference type="Google" id="ProtNLM"/>
    </source>
</evidence>
<keyword evidence="7" id="KW-0732">Signal</keyword>
<keyword evidence="2" id="KW-0645">Protease</keyword>
<dbReference type="PROSITE" id="PS00640">
    <property type="entry name" value="THIOL_PROTEASE_ASN"/>
    <property type="match status" value="1"/>
</dbReference>
<dbReference type="SMART" id="SM00848">
    <property type="entry name" value="Inhibitor_I29"/>
    <property type="match status" value="1"/>
</dbReference>
<dbReference type="GO" id="GO:0004197">
    <property type="term" value="F:cysteine-type endopeptidase activity"/>
    <property type="evidence" value="ECO:0000318"/>
    <property type="project" value="GO_Central"/>
</dbReference>
<dbReference type="InterPro" id="IPR000169">
    <property type="entry name" value="Pept_cys_AS"/>
</dbReference>
<dbReference type="MEROPS" id="C01.035"/>
<keyword evidence="3" id="KW-0378">Hydrolase</keyword>
<dbReference type="InterPro" id="IPR025661">
    <property type="entry name" value="Pept_asp_AS"/>
</dbReference>
<evidence type="ECO:0000259" key="9">
    <source>
        <dbReference type="SMART" id="SM00848"/>
    </source>
</evidence>
<dbReference type="InterPro" id="IPR013128">
    <property type="entry name" value="Peptidase_C1A"/>
</dbReference>
<dbReference type="RefSeq" id="XP_002108814.1">
    <property type="nucleotide sequence ID" value="XM_002108778.1"/>
</dbReference>
<name>B3RLZ9_TRIAD</name>
<keyword evidence="6" id="KW-1015">Disulfide bond</keyword>
<reference evidence="10 11" key="1">
    <citation type="journal article" date="2008" name="Nature">
        <title>The Trichoplax genome and the nature of placozoans.</title>
        <authorList>
            <person name="Srivastava M."/>
            <person name="Begovic E."/>
            <person name="Chapman J."/>
            <person name="Putnam N.H."/>
            <person name="Hellsten U."/>
            <person name="Kawashima T."/>
            <person name="Kuo A."/>
            <person name="Mitros T."/>
            <person name="Salamov A."/>
            <person name="Carpenter M.L."/>
            <person name="Signorovitch A.Y."/>
            <person name="Moreno M.A."/>
            <person name="Kamm K."/>
            <person name="Grimwood J."/>
            <person name="Schmutz J."/>
            <person name="Shapiro H."/>
            <person name="Grigoriev I.V."/>
            <person name="Buss L.W."/>
            <person name="Schierwater B."/>
            <person name="Dellaporta S.L."/>
            <person name="Rokhsar D.S."/>
        </authorList>
    </citation>
    <scope>NUCLEOTIDE SEQUENCE [LARGE SCALE GENOMIC DNA]</scope>
    <source>
        <strain evidence="10 11">Grell-BS-1999</strain>
    </source>
</reference>
<dbReference type="Pfam" id="PF00112">
    <property type="entry name" value="Peptidase_C1"/>
    <property type="match status" value="1"/>
</dbReference>
<evidence type="ECO:0000259" key="8">
    <source>
        <dbReference type="SMART" id="SM00645"/>
    </source>
</evidence>
<dbReference type="eggNOG" id="KOG1542">
    <property type="taxonomic scope" value="Eukaryota"/>
</dbReference>
<dbReference type="InterPro" id="IPR013201">
    <property type="entry name" value="Prot_inhib_I29"/>
</dbReference>
<dbReference type="PhylomeDB" id="B3RLZ9"/>
<dbReference type="KEGG" id="tad:TRIADDRAFT_20325"/>
<dbReference type="SUPFAM" id="SSF54001">
    <property type="entry name" value="Cysteine proteinases"/>
    <property type="match status" value="1"/>
</dbReference>
<evidence type="ECO:0000256" key="6">
    <source>
        <dbReference type="ARBA" id="ARBA00023157"/>
    </source>
</evidence>
<feature type="domain" description="Cathepsin propeptide inhibitor" evidence="9">
    <location>
        <begin position="36"/>
        <end position="90"/>
    </location>
</feature>
<dbReference type="EMBL" id="DS985241">
    <property type="protein sequence ID" value="EDV29612.1"/>
    <property type="molecule type" value="Genomic_DNA"/>
</dbReference>